<dbReference type="SUPFAM" id="SSF53067">
    <property type="entry name" value="Actin-like ATPase domain"/>
    <property type="match status" value="2"/>
</dbReference>
<accession>A0AAE3D2C6</accession>
<dbReference type="SUPFAM" id="SSF109604">
    <property type="entry name" value="HD-domain/PDEase-like"/>
    <property type="match status" value="1"/>
</dbReference>
<evidence type="ECO:0000259" key="5">
    <source>
        <dbReference type="Pfam" id="PF02541"/>
    </source>
</evidence>
<dbReference type="InterPro" id="IPR043129">
    <property type="entry name" value="ATPase_NBD"/>
</dbReference>
<proteinExistence type="inferred from homology"/>
<comment type="catalytic activity">
    <reaction evidence="4">
        <text>[phosphate](n) + H2O = [phosphate](n-1) + phosphate + H(+)</text>
        <dbReference type="Rhea" id="RHEA:21528"/>
        <dbReference type="Rhea" id="RHEA-COMP:9859"/>
        <dbReference type="Rhea" id="RHEA-COMP:14279"/>
        <dbReference type="ChEBI" id="CHEBI:15377"/>
        <dbReference type="ChEBI" id="CHEBI:15378"/>
        <dbReference type="ChEBI" id="CHEBI:16838"/>
        <dbReference type="ChEBI" id="CHEBI:43474"/>
        <dbReference type="EC" id="3.6.1.11"/>
    </reaction>
</comment>
<dbReference type="Pfam" id="PF21697">
    <property type="entry name" value="Ppx_C"/>
    <property type="match status" value="1"/>
</dbReference>
<dbReference type="EC" id="3.6.1.11" evidence="2"/>
<dbReference type="EMBL" id="JAICBX010000004">
    <property type="protein sequence ID" value="MBW8639669.1"/>
    <property type="molecule type" value="Genomic_DNA"/>
</dbReference>
<evidence type="ECO:0000256" key="4">
    <source>
        <dbReference type="ARBA" id="ARBA00047607"/>
    </source>
</evidence>
<dbReference type="Proteomes" id="UP001196509">
    <property type="component" value="Unassembled WGS sequence"/>
</dbReference>
<evidence type="ECO:0000256" key="1">
    <source>
        <dbReference type="ARBA" id="ARBA00007125"/>
    </source>
</evidence>
<dbReference type="RefSeq" id="WP_220230384.1">
    <property type="nucleotide sequence ID" value="NZ_JAICBX010000004.1"/>
</dbReference>
<sequence length="506" mass="55426">MVESEAQGRLPGIAPVSVIDIGSNSVRIVIYEGLNRVPTVLFNEKVLCGLGKGLATSGMLDLEGVNRALAALHRFSMLSRQARATRMHVLATAAAREATNGPDFISQAEKILGQEIDVLSGRKEAHYSAMGVISAFFDPDGIVGDLGGGSLELVDIEDRNIGDGITLPIGGLRLAEAADGSLQEARSIARRNMAMATLLERGKGRTFFAVGGTWRNLAKLHMEMTDYPLHMMQGYNISTEETLQLLDKVDKIDAKDPAMRAISRNRRLLLPYGAAVLREIIDAMKPESICFSAFGVREGYLYSLLDGETQLEDPLLAAANELAILRARSPEHARELAEWTGKAFAAFGIEETIEEARYRRAACLLADISWRAHPDYRGAQSFNLIANGTFTAISHPGRAYIALANFYRFEGLSDNNHDERNLAIAEIATPRFRSFAKLLGGLMRVSYLLSASMPGIVPLIDFEQDGDDGLIFKLPERVKDFAGERLDGRLQQLARYTGKTLSFDFG</sequence>
<dbReference type="InterPro" id="IPR048951">
    <property type="entry name" value="Ppx_C"/>
</dbReference>
<gene>
    <name evidence="7" type="primary">ppx</name>
    <name evidence="7" type="ORF">K1W69_20920</name>
</gene>
<keyword evidence="8" id="KW-1185">Reference proteome</keyword>
<feature type="domain" description="Exopolyphosphatase C-terminal" evidence="6">
    <location>
        <begin position="315"/>
        <end position="503"/>
    </location>
</feature>
<dbReference type="CDD" id="cd24052">
    <property type="entry name" value="ASKHA_NBD_HpPPX-GppA-like"/>
    <property type="match status" value="1"/>
</dbReference>
<comment type="similarity">
    <text evidence="1">Belongs to the GppA/Ppx family.</text>
</comment>
<feature type="domain" description="Ppx/GppA phosphatase N-terminal" evidence="5">
    <location>
        <begin position="31"/>
        <end position="306"/>
    </location>
</feature>
<dbReference type="Pfam" id="PF02541">
    <property type="entry name" value="Ppx-GppA"/>
    <property type="match status" value="1"/>
</dbReference>
<reference evidence="7" key="1">
    <citation type="submission" date="2021-08" db="EMBL/GenBank/DDBJ databases">
        <title>Hoeflea bacterium WL0058 sp. nov., isolated from the sediment.</title>
        <authorList>
            <person name="Wang L."/>
            <person name="Zhang D."/>
        </authorList>
    </citation>
    <scope>NUCLEOTIDE SEQUENCE</scope>
    <source>
        <strain evidence="7">WL0058</strain>
    </source>
</reference>
<dbReference type="PANTHER" id="PTHR30005">
    <property type="entry name" value="EXOPOLYPHOSPHATASE"/>
    <property type="match status" value="1"/>
</dbReference>
<evidence type="ECO:0000259" key="6">
    <source>
        <dbReference type="Pfam" id="PF21697"/>
    </source>
</evidence>
<evidence type="ECO:0000313" key="8">
    <source>
        <dbReference type="Proteomes" id="UP001196509"/>
    </source>
</evidence>
<dbReference type="InterPro" id="IPR003695">
    <property type="entry name" value="Ppx_GppA_N"/>
</dbReference>
<dbReference type="GO" id="GO:0006793">
    <property type="term" value="P:phosphorus metabolic process"/>
    <property type="evidence" value="ECO:0007669"/>
    <property type="project" value="InterPro"/>
</dbReference>
<dbReference type="InterPro" id="IPR050273">
    <property type="entry name" value="GppA/Ppx_hydrolase"/>
</dbReference>
<organism evidence="7 8">
    <name type="scientific">Flavimaribacter sediminis</name>
    <dbReference type="NCBI Taxonomy" id="2865987"/>
    <lineage>
        <taxon>Bacteria</taxon>
        <taxon>Pseudomonadati</taxon>
        <taxon>Pseudomonadota</taxon>
        <taxon>Alphaproteobacteria</taxon>
        <taxon>Hyphomicrobiales</taxon>
        <taxon>Rhizobiaceae</taxon>
        <taxon>Flavimaribacter</taxon>
    </lineage>
</organism>
<name>A0AAE3D2C6_9HYPH</name>
<dbReference type="PANTHER" id="PTHR30005:SF0">
    <property type="entry name" value="RETROGRADE REGULATION PROTEIN 2"/>
    <property type="match status" value="1"/>
</dbReference>
<evidence type="ECO:0000256" key="3">
    <source>
        <dbReference type="ARBA" id="ARBA00022801"/>
    </source>
</evidence>
<dbReference type="AlphaFoldDB" id="A0AAE3D2C6"/>
<dbReference type="Gene3D" id="1.10.3210.10">
    <property type="entry name" value="Hypothetical protein af1432"/>
    <property type="match status" value="1"/>
</dbReference>
<comment type="caution">
    <text evidence="7">The sequence shown here is derived from an EMBL/GenBank/DDBJ whole genome shotgun (WGS) entry which is preliminary data.</text>
</comment>
<dbReference type="GO" id="GO:0004309">
    <property type="term" value="F:exopolyphosphatase activity"/>
    <property type="evidence" value="ECO:0007669"/>
    <property type="project" value="UniProtKB-EC"/>
</dbReference>
<dbReference type="NCBIfam" id="TIGR03706">
    <property type="entry name" value="exo_poly_only"/>
    <property type="match status" value="1"/>
</dbReference>
<keyword evidence="3 7" id="KW-0378">Hydrolase</keyword>
<dbReference type="Gene3D" id="3.30.420.40">
    <property type="match status" value="1"/>
</dbReference>
<evidence type="ECO:0000313" key="7">
    <source>
        <dbReference type="EMBL" id="MBW8639669.1"/>
    </source>
</evidence>
<dbReference type="Gene3D" id="3.30.420.150">
    <property type="entry name" value="Exopolyphosphatase. Domain 2"/>
    <property type="match status" value="1"/>
</dbReference>
<dbReference type="InterPro" id="IPR022371">
    <property type="entry name" value="Exopolyphosphatase"/>
</dbReference>
<protein>
    <recommendedName>
        <fullName evidence="2">exopolyphosphatase</fullName>
        <ecNumber evidence="2">3.6.1.11</ecNumber>
    </recommendedName>
</protein>
<evidence type="ECO:0000256" key="2">
    <source>
        <dbReference type="ARBA" id="ARBA00012451"/>
    </source>
</evidence>